<dbReference type="Pfam" id="PF03221">
    <property type="entry name" value="HTH_Tnp_Tc5"/>
    <property type="match status" value="1"/>
</dbReference>
<dbReference type="AlphaFoldDB" id="A0A8J6A3J4"/>
<reference evidence="8" key="1">
    <citation type="journal article" date="2021" name="Evol. Appl.">
        <title>The genome of the Pyrenean desman and the effects of bottlenecks and inbreeding on the genomic landscape of an endangered species.</title>
        <authorList>
            <person name="Escoda L."/>
            <person name="Castresana J."/>
        </authorList>
    </citation>
    <scope>NUCLEOTIDE SEQUENCE</scope>
    <source>
        <strain evidence="8">IBE-C5619</strain>
    </source>
</reference>
<dbReference type="InterPro" id="IPR004875">
    <property type="entry name" value="DDE_SF_endonuclease_dom"/>
</dbReference>
<dbReference type="PANTHER" id="PTHR19303:SF22">
    <property type="entry name" value="TIGGER TRANSPOSABLE ELEMENT-DERIVED PROTEIN 2"/>
    <property type="match status" value="1"/>
</dbReference>
<evidence type="ECO:0000259" key="6">
    <source>
        <dbReference type="PROSITE" id="PS50960"/>
    </source>
</evidence>
<sequence length="324" mass="37036">MLGKRKRVVLTIKDKLDIIKKLEEGISFKKLSVLYGIGESTVRDIKKNKERIINYANSSDPTSGVSKRKSMKSSTYEELDRVMIEWFNQQKTEGIPVSGTICAKQAKFFFDALGMEGDFNASSGWLTRFKQRHGIPKAAGLIQKYMDEGIDPKMFWKNLTVLDAIYEVSRAWNMVKSSTITKAWKKLFPSNEESSGMNIDEGAILAANLATVLQNTEDCEHVGIENIDQWLDSHSNDSSCQVLMDSEGAENQARPTEQKSYNKTRKTELNPEKHISHKAALEWTENLLGYLEQQDDMLLSDKLVLRRLRTIIRRKQKIQNNKNH</sequence>
<evidence type="ECO:0000256" key="1">
    <source>
        <dbReference type="ARBA" id="ARBA00004123"/>
    </source>
</evidence>
<dbReference type="EMBL" id="JAGFMF010011827">
    <property type="protein sequence ID" value="KAG8511662.1"/>
    <property type="molecule type" value="Genomic_DNA"/>
</dbReference>
<dbReference type="Gene3D" id="1.10.10.60">
    <property type="entry name" value="Homeodomain-like"/>
    <property type="match status" value="2"/>
</dbReference>
<dbReference type="Pfam" id="PF04218">
    <property type="entry name" value="CENP-B_N"/>
    <property type="match status" value="1"/>
</dbReference>
<organism evidence="8 9">
    <name type="scientific">Galemys pyrenaicus</name>
    <name type="common">Iberian desman</name>
    <name type="synonym">Pyrenean desman</name>
    <dbReference type="NCBI Taxonomy" id="202257"/>
    <lineage>
        <taxon>Eukaryota</taxon>
        <taxon>Metazoa</taxon>
        <taxon>Chordata</taxon>
        <taxon>Craniata</taxon>
        <taxon>Vertebrata</taxon>
        <taxon>Euteleostomi</taxon>
        <taxon>Mammalia</taxon>
        <taxon>Eutheria</taxon>
        <taxon>Laurasiatheria</taxon>
        <taxon>Eulipotyphla</taxon>
        <taxon>Talpidae</taxon>
        <taxon>Galemys</taxon>
    </lineage>
</organism>
<dbReference type="GO" id="GO:0005634">
    <property type="term" value="C:nucleus"/>
    <property type="evidence" value="ECO:0007669"/>
    <property type="project" value="UniProtKB-SubCell"/>
</dbReference>
<dbReference type="GO" id="GO:0003677">
    <property type="term" value="F:DNA binding"/>
    <property type="evidence" value="ECO:0007669"/>
    <property type="project" value="UniProtKB-UniRule"/>
</dbReference>
<proteinExistence type="predicted"/>
<dbReference type="Proteomes" id="UP000700334">
    <property type="component" value="Unassembled WGS sequence"/>
</dbReference>
<name>A0A8J6A3J4_GALPY</name>
<feature type="DNA-binding region" description="H-T-H motif" evidence="4">
    <location>
        <begin position="28"/>
        <end position="48"/>
    </location>
</feature>
<dbReference type="InterPro" id="IPR009057">
    <property type="entry name" value="Homeodomain-like_sf"/>
</dbReference>
<dbReference type="PANTHER" id="PTHR19303">
    <property type="entry name" value="TRANSPOSON"/>
    <property type="match status" value="1"/>
</dbReference>
<evidence type="ECO:0000256" key="2">
    <source>
        <dbReference type="ARBA" id="ARBA00023125"/>
    </source>
</evidence>
<evidence type="ECO:0000256" key="3">
    <source>
        <dbReference type="ARBA" id="ARBA00023242"/>
    </source>
</evidence>
<dbReference type="SMART" id="SM00674">
    <property type="entry name" value="CENPB"/>
    <property type="match status" value="1"/>
</dbReference>
<comment type="caution">
    <text evidence="8">The sequence shown here is derived from an EMBL/GenBank/DDBJ whole genome shotgun (WGS) entry which is preliminary data.</text>
</comment>
<evidence type="ECO:0000313" key="8">
    <source>
        <dbReference type="EMBL" id="KAG8511662.1"/>
    </source>
</evidence>
<dbReference type="PROSITE" id="PS50960">
    <property type="entry name" value="HTH_PSQ"/>
    <property type="match status" value="1"/>
</dbReference>
<evidence type="ECO:0000259" key="7">
    <source>
        <dbReference type="PROSITE" id="PS51253"/>
    </source>
</evidence>
<protein>
    <submittedName>
        <fullName evidence="8">Tigger transposable element-derived protein 2</fullName>
    </submittedName>
</protein>
<feature type="domain" description="HTH psq-type" evidence="6">
    <location>
        <begin position="1"/>
        <end position="52"/>
    </location>
</feature>
<feature type="region of interest" description="Disordered" evidence="5">
    <location>
        <begin position="246"/>
        <end position="268"/>
    </location>
</feature>
<dbReference type="SUPFAM" id="SSF46689">
    <property type="entry name" value="Homeodomain-like"/>
    <property type="match status" value="2"/>
</dbReference>
<accession>A0A8J6A3J4</accession>
<gene>
    <name evidence="8" type="ORF">J0S82_000912</name>
</gene>
<evidence type="ECO:0000256" key="4">
    <source>
        <dbReference type="PROSITE-ProRule" id="PRU00320"/>
    </source>
</evidence>
<dbReference type="InterPro" id="IPR050863">
    <property type="entry name" value="CenT-Element_Derived"/>
</dbReference>
<keyword evidence="9" id="KW-1185">Reference proteome</keyword>
<keyword evidence="3 4" id="KW-0539">Nucleus</keyword>
<keyword evidence="2 4" id="KW-0238">DNA-binding</keyword>
<evidence type="ECO:0000313" key="9">
    <source>
        <dbReference type="Proteomes" id="UP000700334"/>
    </source>
</evidence>
<dbReference type="Pfam" id="PF03184">
    <property type="entry name" value="DDE_1"/>
    <property type="match status" value="1"/>
</dbReference>
<dbReference type="PROSITE" id="PS51253">
    <property type="entry name" value="HTH_CENPB"/>
    <property type="match status" value="1"/>
</dbReference>
<dbReference type="InterPro" id="IPR006600">
    <property type="entry name" value="HTH_CenpB_DNA-bd_dom"/>
</dbReference>
<dbReference type="OrthoDB" id="125347at2759"/>
<dbReference type="InterPro" id="IPR007889">
    <property type="entry name" value="HTH_Psq"/>
</dbReference>
<comment type="subcellular location">
    <subcellularLocation>
        <location evidence="1 4">Nucleus</location>
    </subcellularLocation>
</comment>
<evidence type="ECO:0000256" key="5">
    <source>
        <dbReference type="SAM" id="MobiDB-lite"/>
    </source>
</evidence>
<feature type="domain" description="HTH CENPB-type" evidence="7">
    <location>
        <begin position="67"/>
        <end position="139"/>
    </location>
</feature>